<feature type="domain" description="Chromo" evidence="7">
    <location>
        <begin position="28"/>
        <end position="87"/>
    </location>
</feature>
<evidence type="ECO:0000259" key="7">
    <source>
        <dbReference type="PROSITE" id="PS50013"/>
    </source>
</evidence>
<dbReference type="InterPro" id="IPR023779">
    <property type="entry name" value="Chromodomain_CS"/>
</dbReference>
<dbReference type="InterPro" id="IPR023780">
    <property type="entry name" value="Chromo_domain"/>
</dbReference>
<dbReference type="Ensembl" id="ENSLOCT00000013292.1">
    <property type="protein sequence ID" value="ENSLOCP00000013264.1"/>
    <property type="gene ID" value="ENSLOCG00000010812.1"/>
</dbReference>
<feature type="repeat" description="ANK" evidence="5">
    <location>
        <begin position="747"/>
        <end position="779"/>
    </location>
</feature>
<protein>
    <submittedName>
        <fullName evidence="8">M-phase phosphoprotein 8</fullName>
    </submittedName>
</protein>
<dbReference type="PROSITE" id="PS00598">
    <property type="entry name" value="CHROMO_1"/>
    <property type="match status" value="1"/>
</dbReference>
<dbReference type="SUPFAM" id="SSF48403">
    <property type="entry name" value="Ankyrin repeat"/>
    <property type="match status" value="1"/>
</dbReference>
<feature type="compositionally biased region" description="Basic and acidic residues" evidence="6">
    <location>
        <begin position="216"/>
        <end position="236"/>
    </location>
</feature>
<feature type="compositionally biased region" description="Low complexity" evidence="6">
    <location>
        <begin position="159"/>
        <end position="168"/>
    </location>
</feature>
<keyword evidence="4" id="KW-0539">Nucleus</keyword>
<organism evidence="8 9">
    <name type="scientific">Lepisosteus oculatus</name>
    <name type="common">Spotted gar</name>
    <dbReference type="NCBI Taxonomy" id="7918"/>
    <lineage>
        <taxon>Eukaryota</taxon>
        <taxon>Metazoa</taxon>
        <taxon>Chordata</taxon>
        <taxon>Craniata</taxon>
        <taxon>Vertebrata</taxon>
        <taxon>Euteleostomi</taxon>
        <taxon>Actinopterygii</taxon>
        <taxon>Neopterygii</taxon>
        <taxon>Holostei</taxon>
        <taxon>Semionotiformes</taxon>
        <taxon>Lepisosteidae</taxon>
        <taxon>Lepisosteus</taxon>
    </lineage>
</organism>
<dbReference type="Gene3D" id="2.40.50.40">
    <property type="match status" value="1"/>
</dbReference>
<proteinExistence type="predicted"/>
<keyword evidence="3 5" id="KW-0040">ANK repeat</keyword>
<evidence type="ECO:0000256" key="6">
    <source>
        <dbReference type="SAM" id="MobiDB-lite"/>
    </source>
</evidence>
<dbReference type="HOGENOM" id="CLU_332588_0_0_1"/>
<evidence type="ECO:0000256" key="4">
    <source>
        <dbReference type="ARBA" id="ARBA00023242"/>
    </source>
</evidence>
<keyword evidence="2" id="KW-0677">Repeat</keyword>
<dbReference type="PROSITE" id="PS50297">
    <property type="entry name" value="ANK_REP_REGION"/>
    <property type="match status" value="2"/>
</dbReference>
<dbReference type="PROSITE" id="PS50088">
    <property type="entry name" value="ANK_REPEAT"/>
    <property type="match status" value="3"/>
</dbReference>
<feature type="region of interest" description="Disordered" evidence="6">
    <location>
        <begin position="1"/>
        <end position="33"/>
    </location>
</feature>
<feature type="compositionally biased region" description="Basic and acidic residues" evidence="6">
    <location>
        <begin position="496"/>
        <end position="552"/>
    </location>
</feature>
<feature type="compositionally biased region" description="Basic and acidic residues" evidence="6">
    <location>
        <begin position="131"/>
        <end position="142"/>
    </location>
</feature>
<feature type="compositionally biased region" description="Basic and acidic residues" evidence="6">
    <location>
        <begin position="480"/>
        <end position="489"/>
    </location>
</feature>
<evidence type="ECO:0000256" key="5">
    <source>
        <dbReference type="PROSITE-ProRule" id="PRU00023"/>
    </source>
</evidence>
<comment type="subcellular location">
    <subcellularLocation>
        <location evidence="1">Nucleus</location>
    </subcellularLocation>
</comment>
<evidence type="ECO:0000313" key="9">
    <source>
        <dbReference type="Proteomes" id="UP000018468"/>
    </source>
</evidence>
<dbReference type="PROSITE" id="PS50013">
    <property type="entry name" value="CHROMO_2"/>
    <property type="match status" value="1"/>
</dbReference>
<feature type="compositionally biased region" description="Basic and acidic residues" evidence="6">
    <location>
        <begin position="176"/>
        <end position="197"/>
    </location>
</feature>
<feature type="compositionally biased region" description="Basic and acidic residues" evidence="6">
    <location>
        <begin position="78"/>
        <end position="89"/>
    </location>
</feature>
<dbReference type="GO" id="GO:0005634">
    <property type="term" value="C:nucleus"/>
    <property type="evidence" value="ECO:0007669"/>
    <property type="project" value="UniProtKB-SubCell"/>
</dbReference>
<feature type="compositionally biased region" description="Basic and acidic residues" evidence="6">
    <location>
        <begin position="591"/>
        <end position="608"/>
    </location>
</feature>
<dbReference type="InterPro" id="IPR036770">
    <property type="entry name" value="Ankyrin_rpt-contain_sf"/>
</dbReference>
<feature type="compositionally biased region" description="Basic and acidic residues" evidence="6">
    <location>
        <begin position="376"/>
        <end position="388"/>
    </location>
</feature>
<reference evidence="8" key="2">
    <citation type="submission" date="2025-08" db="UniProtKB">
        <authorList>
            <consortium name="Ensembl"/>
        </authorList>
    </citation>
    <scope>IDENTIFICATION</scope>
</reference>
<feature type="region of interest" description="Disordered" evidence="6">
    <location>
        <begin position="78"/>
        <end position="451"/>
    </location>
</feature>
<feature type="repeat" description="ANK" evidence="5">
    <location>
        <begin position="681"/>
        <end position="713"/>
    </location>
</feature>
<dbReference type="Pfam" id="PF12796">
    <property type="entry name" value="Ank_2"/>
    <property type="match status" value="1"/>
</dbReference>
<dbReference type="FunFam" id="2.40.50.40:FF:000022">
    <property type="entry name" value="M-phase phosphoprotein 8"/>
    <property type="match status" value="1"/>
</dbReference>
<keyword evidence="9" id="KW-1185">Reference proteome</keyword>
<dbReference type="GeneTree" id="ENSGT00730000111087"/>
<dbReference type="Bgee" id="ENSLOCG00000010812">
    <property type="expression patterns" value="Expressed in camera-type eye and 13 other cell types or tissues"/>
</dbReference>
<dbReference type="InterPro" id="IPR002110">
    <property type="entry name" value="Ankyrin_rpt"/>
</dbReference>
<dbReference type="EMBL" id="AHAT01003633">
    <property type="status" value="NOT_ANNOTATED_CDS"/>
    <property type="molecule type" value="Genomic_DNA"/>
</dbReference>
<dbReference type="InterPro" id="IPR016197">
    <property type="entry name" value="Chromo-like_dom_sf"/>
</dbReference>
<dbReference type="InterPro" id="IPR050889">
    <property type="entry name" value="Dendritic_Spine_Reg/Scaffold"/>
</dbReference>
<reference evidence="9" key="1">
    <citation type="submission" date="2011-12" db="EMBL/GenBank/DDBJ databases">
        <title>The Draft Genome of Lepisosteus oculatus.</title>
        <authorList>
            <consortium name="The Broad Institute Genome Assembly &amp; Analysis Group"/>
            <consortium name="Computational R&amp;D Group"/>
            <consortium name="and Sequencing Platform"/>
            <person name="Di Palma F."/>
            <person name="Alfoldi J."/>
            <person name="Johnson J."/>
            <person name="Berlin A."/>
            <person name="Gnerre S."/>
            <person name="Jaffe D."/>
            <person name="MacCallum I."/>
            <person name="Young S."/>
            <person name="Walker B.J."/>
            <person name="Lander E.S."/>
            <person name="Lindblad-Toh K."/>
        </authorList>
    </citation>
    <scope>NUCLEOTIDE SEQUENCE [LARGE SCALE GENOMIC DNA]</scope>
</reference>
<dbReference type="Pfam" id="PF00385">
    <property type="entry name" value="Chromo"/>
    <property type="match status" value="1"/>
</dbReference>
<dbReference type="InterPro" id="IPR000953">
    <property type="entry name" value="Chromo/chromo_shadow_dom"/>
</dbReference>
<feature type="compositionally biased region" description="Basic and acidic residues" evidence="6">
    <location>
        <begin position="274"/>
        <end position="294"/>
    </location>
</feature>
<evidence type="ECO:0000256" key="1">
    <source>
        <dbReference type="ARBA" id="ARBA00004123"/>
    </source>
</evidence>
<name>W5MY05_LEPOC</name>
<feature type="compositionally biased region" description="Basic residues" evidence="6">
    <location>
        <begin position="198"/>
        <end position="215"/>
    </location>
</feature>
<dbReference type="SMART" id="SM00248">
    <property type="entry name" value="ANK"/>
    <property type="match status" value="4"/>
</dbReference>
<feature type="repeat" description="ANK" evidence="5">
    <location>
        <begin position="714"/>
        <end position="746"/>
    </location>
</feature>
<dbReference type="Gene3D" id="1.25.40.20">
    <property type="entry name" value="Ankyrin repeat-containing domain"/>
    <property type="match status" value="1"/>
</dbReference>
<dbReference type="PANTHER" id="PTHR24166:SF47">
    <property type="entry name" value="M-PHASE PHOSPHOPROTEIN 8"/>
    <property type="match status" value="1"/>
</dbReference>
<dbReference type="AlphaFoldDB" id="W5MY05"/>
<evidence type="ECO:0000256" key="3">
    <source>
        <dbReference type="ARBA" id="ARBA00023043"/>
    </source>
</evidence>
<feature type="compositionally biased region" description="Acidic residues" evidence="6">
    <location>
        <begin position="18"/>
        <end position="29"/>
    </location>
</feature>
<dbReference type="PANTHER" id="PTHR24166">
    <property type="entry name" value="ROLLING PEBBLES, ISOFORM B"/>
    <property type="match status" value="1"/>
</dbReference>
<sequence>MAEHSAGAAERSEPGDGGQEEGEEGDVFEVEQIIDMRTSKGEVLYRVRWKGYSSGDDTWEPESHLEDCDEVLQTFKRKLGENKAKKDNMKLPMKSDLFDADSESEADRKESPSRKVKKKKKVKEGYSAADGQRKDKEKKSRSDQAAGPEGKDSEEGDSESAASVADAGKPSKAKKRAVEPAEELKANKRQKKEESKGPKHRKVPGKSKKKHKGSKEHRSDAEKQPDSAEDSPREDAAEPQAEPMSVPTEKAACKKTKVQQPGETKVKALLVKEPAQEKRSGRPEGQLQRKESTHAKLKNLLLANRPPDSAAKAHKAPKSAAEDEPGFLSSDSNEGGSSVKKKGKGKARDASPRAPSRAKQDEAKLDPPSGSGAAGKGRDAGKPARPEEPMESPNLFEKFLLTCEAKDRMPRRPSSHTPSSAVEDKADQTKISPKSFRTCGTAKPDACRGPVSHLGAPNVLLAISVDKSKTQNSLLPPPGKPEKKMKPVKEVPVQRPEPEKVEKTRKESKIVECEAEERPDRADEPPEPWEKRPEDRKERAGDARDRWERRPEAVASPEPGDEVVGRWSSGVQRERRRRREDSEPRLYIACDESHDAQDPLAHADKGPDRGQPVLNLGMDLKLDWMTVEDFQKHLNGQDDILSAATISSSELRESVKSGDYLTVKLALNSKEDYNLDQEDSSGMSLAMLAAAGGQDDILRLLITKGVKLNARQKAGTTALMHAAEKNFLPTVAILLEAGAYVNAQQSSGETALMKACRKGNAEIVRLLLEYGADCNILSKHQNSALHFAKLSNNVLVYDLIKSHMDTLSSVAEDTIRDYFETRLALLEPVFPLACHRLCEGPDFSLEFNYKSHSPTEGSGILLFIFHANFFGGNEITARLCGPCSVQAVVLNDKFQLPVFLDSHFIYSFSPVQGMNKLFIRLCEAPTAKVKLLISAYRVQLQ</sequence>
<evidence type="ECO:0000256" key="2">
    <source>
        <dbReference type="ARBA" id="ARBA00022737"/>
    </source>
</evidence>
<dbReference type="Proteomes" id="UP000018468">
    <property type="component" value="Linkage group LG17"/>
</dbReference>
<dbReference type="SUPFAM" id="SSF54160">
    <property type="entry name" value="Chromo domain-like"/>
    <property type="match status" value="1"/>
</dbReference>
<dbReference type="Pfam" id="PF00023">
    <property type="entry name" value="Ank"/>
    <property type="match status" value="1"/>
</dbReference>
<dbReference type="SMART" id="SM00298">
    <property type="entry name" value="CHROMO"/>
    <property type="match status" value="1"/>
</dbReference>
<dbReference type="CDD" id="cd18633">
    <property type="entry name" value="CD_MMP8"/>
    <property type="match status" value="1"/>
</dbReference>
<accession>W5MY05</accession>
<evidence type="ECO:0000313" key="8">
    <source>
        <dbReference type="Ensembl" id="ENSLOCP00000013264.1"/>
    </source>
</evidence>
<reference evidence="8" key="3">
    <citation type="submission" date="2025-09" db="UniProtKB">
        <authorList>
            <consortium name="Ensembl"/>
        </authorList>
    </citation>
    <scope>IDENTIFICATION</scope>
</reference>
<feature type="region of interest" description="Disordered" evidence="6">
    <location>
        <begin position="466"/>
        <end position="610"/>
    </location>
</feature>